<keyword evidence="2" id="KW-0808">Transferase</keyword>
<dbReference type="Proteomes" id="UP000008881">
    <property type="component" value="Chromosome"/>
</dbReference>
<dbReference type="InterPro" id="IPR008278">
    <property type="entry name" value="4-PPantetheinyl_Trfase_dom"/>
</dbReference>
<dbReference type="Pfam" id="PF01648">
    <property type="entry name" value="ACPS"/>
    <property type="match status" value="1"/>
</dbReference>
<evidence type="ECO:0000259" key="3">
    <source>
        <dbReference type="Pfam" id="PF01648"/>
    </source>
</evidence>
<evidence type="ECO:0000256" key="1">
    <source>
        <dbReference type="ARBA" id="ARBA00010990"/>
    </source>
</evidence>
<dbReference type="PATRIC" id="fig|1028307.3.peg.1131"/>
<dbReference type="InterPro" id="IPR050559">
    <property type="entry name" value="P-Pant_transferase_sf"/>
</dbReference>
<gene>
    <name evidence="4" type="ordered locus">EAE_05665</name>
</gene>
<feature type="domain" description="4'-phosphopantetheinyl transferase" evidence="3">
    <location>
        <begin position="88"/>
        <end position="164"/>
    </location>
</feature>
<dbReference type="NCBIfam" id="NF007676">
    <property type="entry name" value="PRK10351.1"/>
    <property type="match status" value="1"/>
</dbReference>
<dbReference type="GO" id="GO:0008897">
    <property type="term" value="F:holo-[acyl-carrier-protein] synthase activity"/>
    <property type="evidence" value="ECO:0007669"/>
    <property type="project" value="InterPro"/>
</dbReference>
<dbReference type="EMBL" id="CP002824">
    <property type="protein sequence ID" value="AEG96060.1"/>
    <property type="molecule type" value="Genomic_DNA"/>
</dbReference>
<dbReference type="PANTHER" id="PTHR12215">
    <property type="entry name" value="PHOSPHOPANTETHEINE TRANSFERASE"/>
    <property type="match status" value="1"/>
</dbReference>
<dbReference type="SUPFAM" id="SSF56214">
    <property type="entry name" value="4'-phosphopantetheinyl transferase"/>
    <property type="match status" value="2"/>
</dbReference>
<dbReference type="GO" id="GO:0019878">
    <property type="term" value="P:lysine biosynthetic process via aminoadipic acid"/>
    <property type="evidence" value="ECO:0007669"/>
    <property type="project" value="TreeGrafter"/>
</dbReference>
<reference evidence="4 5" key="1">
    <citation type="journal article" date="2012" name="J. Bacteriol.">
        <title>Complete genome sequence of Enterobacter aerogenes KCTC 2190.</title>
        <authorList>
            <person name="Shin S.H."/>
            <person name="Kim S."/>
            <person name="Kim J.Y."/>
            <person name="Lee S."/>
            <person name="Um Y."/>
            <person name="Oh M.K."/>
            <person name="Kim Y.R."/>
            <person name="Lee J."/>
            <person name="Yang K.S."/>
        </authorList>
    </citation>
    <scope>NUCLEOTIDE SEQUENCE [LARGE SCALE GENOMIC DNA]</scope>
    <source>
        <strain evidence="4 5">KCTC 2190</strain>
    </source>
</reference>
<dbReference type="AlphaFoldDB" id="A0A0H3FMP4"/>
<dbReference type="KEGG" id="eae:EAE_05665"/>
<dbReference type="GeneID" id="93314262"/>
<accession>A0A0H3FMP4</accession>
<comment type="similarity">
    <text evidence="1">Belongs to the P-Pant transferase superfamily. Gsp/Sfp/HetI/AcpT family.</text>
</comment>
<dbReference type="Gene3D" id="3.90.470.20">
    <property type="entry name" value="4'-phosphopantetheinyl transferase domain"/>
    <property type="match status" value="1"/>
</dbReference>
<dbReference type="GO" id="GO:0000287">
    <property type="term" value="F:magnesium ion binding"/>
    <property type="evidence" value="ECO:0007669"/>
    <property type="project" value="InterPro"/>
</dbReference>
<dbReference type="eggNOG" id="COG2091">
    <property type="taxonomic scope" value="Bacteria"/>
</dbReference>
<dbReference type="HOGENOM" id="CLU_119926_0_0_6"/>
<dbReference type="PANTHER" id="PTHR12215:SF10">
    <property type="entry name" value="L-AMINOADIPATE-SEMIALDEHYDE DEHYDROGENASE-PHOSPHOPANTETHEINYL TRANSFERASE"/>
    <property type="match status" value="1"/>
</dbReference>
<keyword evidence="5" id="KW-1185">Reference proteome</keyword>
<evidence type="ECO:0000313" key="4">
    <source>
        <dbReference type="EMBL" id="AEG96060.1"/>
    </source>
</evidence>
<sequence>MYQLILGQISTLSALPLPTGLAAQAPDGPRRASWLAGRALLAHAAAPLADIAYGEQGKPAFPPGCGRWFNLSHSGDHIALLLSDEGEVGCDIEVIRPRNGWQRLANALFSEGEHQELEREPPERQLAAFWRIWTRKEALVKQRGGSAWQMASVDSAFRGALSLSQIQYQGLSIAVCTPTPFSLTAAHIQGFNGAAWPARR</sequence>
<protein>
    <submittedName>
        <fullName evidence="4">Holo-(Acyl carrier protein) synthase 2</fullName>
    </submittedName>
</protein>
<organism evidence="4 5">
    <name type="scientific">Klebsiella aerogenes (strain ATCC 13048 / DSM 30053 / CCUG 1429 / JCM 1235 / KCTC 2190 / NBRC 13534 / NCIMB 10102 / NCTC 10006 / CDC 819-56)</name>
    <name type="common">Enterobacter aerogenes</name>
    <dbReference type="NCBI Taxonomy" id="1028307"/>
    <lineage>
        <taxon>Bacteria</taxon>
        <taxon>Pseudomonadati</taxon>
        <taxon>Pseudomonadota</taxon>
        <taxon>Gammaproteobacteria</taxon>
        <taxon>Enterobacterales</taxon>
        <taxon>Enterobacteriaceae</taxon>
        <taxon>Klebsiella/Raoultella group</taxon>
        <taxon>Klebsiella</taxon>
    </lineage>
</organism>
<evidence type="ECO:0000256" key="2">
    <source>
        <dbReference type="ARBA" id="ARBA00022679"/>
    </source>
</evidence>
<dbReference type="OrthoDB" id="9808281at2"/>
<proteinExistence type="inferred from homology"/>
<dbReference type="GO" id="GO:0005829">
    <property type="term" value="C:cytosol"/>
    <property type="evidence" value="ECO:0007669"/>
    <property type="project" value="TreeGrafter"/>
</dbReference>
<name>A0A0H3FMP4_KLEAK</name>
<evidence type="ECO:0000313" key="5">
    <source>
        <dbReference type="Proteomes" id="UP000008881"/>
    </source>
</evidence>
<dbReference type="RefSeq" id="WP_015703726.1">
    <property type="nucleotide sequence ID" value="NC_015663.1"/>
</dbReference>
<dbReference type="InterPro" id="IPR037143">
    <property type="entry name" value="4-PPantetheinyl_Trfase_dom_sf"/>
</dbReference>